<dbReference type="InterPro" id="IPR000851">
    <property type="entry name" value="Ribosomal_uS5"/>
</dbReference>
<sequence length="284" mass="33143">VRKVCHMTRVGRKYTVQALVFIGNGQGIGGYAVGKSPMIKPHHAIFDGFKRACRKLFFIERLNDHTVYHDFYAECNYTKMFVQRQYQGHGITCHPHLDVICRLLGIKDIYIKVTGGKRNYLALCHAFVTGLLNQETHRDLAERAGMHVVKLDPARNYYPEIVCSPLNTPMKKEEDLTLQERLRLDDFYGEGRSPFKKYDKWAQIRYRQRPFRDMYSTPMLYKAWPYRNMEKVMIRLLADETLPRWTRDARKLIGDVQHEEAMKGLRPIPRGIGIGWPLLPGKGK</sequence>
<dbReference type="InterPro" id="IPR014721">
    <property type="entry name" value="Ribsml_uS5_D2-typ_fold_subgr"/>
</dbReference>
<keyword evidence="3 4" id="KW-0687">Ribonucleoprotein</keyword>
<dbReference type="Gene3D" id="3.30.230.10">
    <property type="match status" value="1"/>
</dbReference>
<reference evidence="8" key="1">
    <citation type="submission" date="2022-11" db="UniProtKB">
        <authorList>
            <consortium name="WormBaseParasite"/>
        </authorList>
    </citation>
    <scope>IDENTIFICATION</scope>
</reference>
<dbReference type="PROSITE" id="PS50881">
    <property type="entry name" value="S5_DSRBD"/>
    <property type="match status" value="1"/>
</dbReference>
<evidence type="ECO:0000256" key="2">
    <source>
        <dbReference type="ARBA" id="ARBA00022980"/>
    </source>
</evidence>
<evidence type="ECO:0000256" key="4">
    <source>
        <dbReference type="PROSITE-ProRule" id="PRU00268"/>
    </source>
</evidence>
<dbReference type="AlphaFoldDB" id="A0A914C8D1"/>
<dbReference type="WBParaSite" id="ACRNAN_Path_572.g2142.t1">
    <property type="protein sequence ID" value="ACRNAN_Path_572.g2142.t1"/>
    <property type="gene ID" value="ACRNAN_Path_572.g2142"/>
</dbReference>
<feature type="domain" description="S5 DRBM" evidence="6">
    <location>
        <begin position="1"/>
        <end position="59"/>
    </location>
</feature>
<dbReference type="SUPFAM" id="SSF54768">
    <property type="entry name" value="dsRNA-binding domain-like"/>
    <property type="match status" value="1"/>
</dbReference>
<evidence type="ECO:0000313" key="7">
    <source>
        <dbReference type="Proteomes" id="UP000887540"/>
    </source>
</evidence>
<protein>
    <submittedName>
        <fullName evidence="8">S5 DRBM domain-containing protein</fullName>
    </submittedName>
</protein>
<evidence type="ECO:0000256" key="5">
    <source>
        <dbReference type="RuleBase" id="RU003823"/>
    </source>
</evidence>
<comment type="similarity">
    <text evidence="1 5">Belongs to the universal ribosomal protein uS5 family.</text>
</comment>
<dbReference type="Pfam" id="PF03719">
    <property type="entry name" value="Ribosomal_S5_C"/>
    <property type="match status" value="1"/>
</dbReference>
<name>A0A914C8D1_9BILA</name>
<accession>A0A914C8D1</accession>
<evidence type="ECO:0000313" key="8">
    <source>
        <dbReference type="WBParaSite" id="ACRNAN_Path_572.g2142.t1"/>
    </source>
</evidence>
<dbReference type="SUPFAM" id="SSF54211">
    <property type="entry name" value="Ribosomal protein S5 domain 2-like"/>
    <property type="match status" value="1"/>
</dbReference>
<dbReference type="GO" id="GO:0005840">
    <property type="term" value="C:ribosome"/>
    <property type="evidence" value="ECO:0007669"/>
    <property type="project" value="UniProtKB-KW"/>
</dbReference>
<dbReference type="InterPro" id="IPR020568">
    <property type="entry name" value="Ribosomal_Su5_D2-typ_SF"/>
</dbReference>
<proteinExistence type="inferred from homology"/>
<evidence type="ECO:0000256" key="1">
    <source>
        <dbReference type="ARBA" id="ARBA00008945"/>
    </source>
</evidence>
<dbReference type="GO" id="GO:0005737">
    <property type="term" value="C:cytoplasm"/>
    <property type="evidence" value="ECO:0007669"/>
    <property type="project" value="UniProtKB-ARBA"/>
</dbReference>
<dbReference type="GO" id="GO:1990904">
    <property type="term" value="C:ribonucleoprotein complex"/>
    <property type="evidence" value="ECO:0007669"/>
    <property type="project" value="UniProtKB-UniRule"/>
</dbReference>
<evidence type="ECO:0000256" key="3">
    <source>
        <dbReference type="ARBA" id="ARBA00023274"/>
    </source>
</evidence>
<dbReference type="Proteomes" id="UP000887540">
    <property type="component" value="Unplaced"/>
</dbReference>
<dbReference type="PANTHER" id="PTHR48277:SF1">
    <property type="entry name" value="MITOCHONDRIAL RIBOSOMAL PROTEIN S5"/>
    <property type="match status" value="1"/>
</dbReference>
<dbReference type="Pfam" id="PF00333">
    <property type="entry name" value="Ribosomal_S5"/>
    <property type="match status" value="1"/>
</dbReference>
<dbReference type="PANTHER" id="PTHR48277">
    <property type="entry name" value="MITOCHONDRIAL RIBOSOMAL PROTEIN S5"/>
    <property type="match status" value="1"/>
</dbReference>
<dbReference type="GO" id="GO:0006412">
    <property type="term" value="P:translation"/>
    <property type="evidence" value="ECO:0007669"/>
    <property type="project" value="InterPro"/>
</dbReference>
<dbReference type="FunFam" id="3.30.230.10:FF:000002">
    <property type="entry name" value="30S ribosomal protein S5"/>
    <property type="match status" value="1"/>
</dbReference>
<organism evidence="7 8">
    <name type="scientific">Acrobeloides nanus</name>
    <dbReference type="NCBI Taxonomy" id="290746"/>
    <lineage>
        <taxon>Eukaryota</taxon>
        <taxon>Metazoa</taxon>
        <taxon>Ecdysozoa</taxon>
        <taxon>Nematoda</taxon>
        <taxon>Chromadorea</taxon>
        <taxon>Rhabditida</taxon>
        <taxon>Tylenchina</taxon>
        <taxon>Cephalobomorpha</taxon>
        <taxon>Cephaloboidea</taxon>
        <taxon>Cephalobidae</taxon>
        <taxon>Acrobeloides</taxon>
    </lineage>
</organism>
<keyword evidence="2 4" id="KW-0689">Ribosomal protein</keyword>
<dbReference type="GO" id="GO:0003723">
    <property type="term" value="F:RNA binding"/>
    <property type="evidence" value="ECO:0007669"/>
    <property type="project" value="InterPro"/>
</dbReference>
<dbReference type="GO" id="GO:0003735">
    <property type="term" value="F:structural constituent of ribosome"/>
    <property type="evidence" value="ECO:0007669"/>
    <property type="project" value="UniProtKB-UniRule"/>
</dbReference>
<dbReference type="InterPro" id="IPR005324">
    <property type="entry name" value="Ribosomal_uS5_C"/>
</dbReference>
<dbReference type="Gene3D" id="3.30.160.20">
    <property type="match status" value="1"/>
</dbReference>
<evidence type="ECO:0000259" key="6">
    <source>
        <dbReference type="PROSITE" id="PS50881"/>
    </source>
</evidence>
<keyword evidence="7" id="KW-1185">Reference proteome</keyword>
<dbReference type="InterPro" id="IPR013810">
    <property type="entry name" value="Ribosomal_uS5_N"/>
</dbReference>